<accession>A0A1W0CPU8</accession>
<sequence>MARPDKISRFLPISFANGNSVRRFGKHCPNCRAMVSSEHMEGIASKQQDKIFLAAQARCPSCGAGFPVRCVITDDKRVHRVLLPHWAFRMWLQMATRNDPQPPGDDNWALEDAPAETAQQGFVLPDNAFVTRSEEVLGRFQGEPINAWIEYQGQRFVFERAAPPSGDARLDASELLFEGRLIYRQA</sequence>
<reference evidence="1 2" key="1">
    <citation type="submission" date="2017-02" db="EMBL/GenBank/DDBJ databases">
        <title>Chromobacterium haemolyticum H5244.</title>
        <authorList>
            <person name="Gulvik C.A."/>
        </authorList>
    </citation>
    <scope>NUCLEOTIDE SEQUENCE [LARGE SCALE GENOMIC DNA]</scope>
    <source>
        <strain evidence="1 2">H5244</strain>
    </source>
</reference>
<evidence type="ECO:0000313" key="2">
    <source>
        <dbReference type="Proteomes" id="UP000192721"/>
    </source>
</evidence>
<dbReference type="AlphaFoldDB" id="A0A1W0CPU8"/>
<dbReference type="Proteomes" id="UP000192721">
    <property type="component" value="Unassembled WGS sequence"/>
</dbReference>
<dbReference type="EMBL" id="MUKV01000021">
    <property type="protein sequence ID" value="OQS36847.1"/>
    <property type="molecule type" value="Genomic_DNA"/>
</dbReference>
<name>A0A1W0CPU8_9NEIS</name>
<organism evidence="1 2">
    <name type="scientific">Chromobacterium haemolyticum</name>
    <dbReference type="NCBI Taxonomy" id="394935"/>
    <lineage>
        <taxon>Bacteria</taxon>
        <taxon>Pseudomonadati</taxon>
        <taxon>Pseudomonadota</taxon>
        <taxon>Betaproteobacteria</taxon>
        <taxon>Neisseriales</taxon>
        <taxon>Chromobacteriaceae</taxon>
        <taxon>Chromobacterium</taxon>
    </lineage>
</organism>
<comment type="caution">
    <text evidence="1">The sequence shown here is derived from an EMBL/GenBank/DDBJ whole genome shotgun (WGS) entry which is preliminary data.</text>
</comment>
<evidence type="ECO:0000313" key="1">
    <source>
        <dbReference type="EMBL" id="OQS36847.1"/>
    </source>
</evidence>
<gene>
    <name evidence="1" type="ORF">B0T45_15220</name>
</gene>
<protein>
    <submittedName>
        <fullName evidence="1">Uncharacterized protein</fullName>
    </submittedName>
</protein>
<dbReference type="RefSeq" id="WP_043640372.1">
    <property type="nucleotide sequence ID" value="NZ_JBBIGS010000040.1"/>
</dbReference>
<proteinExistence type="predicted"/>